<sequence>NPCDKENSQRGSGVSKKSNCTKSKKPLKMKDVTIANLQRAMERSDSSTRERRAGFESQGTNNVVRSPCIGCNENEVRSVHQHYQQPIKDPNE</sequence>
<gene>
    <name evidence="2" type="ORF">CEXT_326931</name>
</gene>
<feature type="compositionally biased region" description="Polar residues" evidence="1">
    <location>
        <begin position="9"/>
        <end position="21"/>
    </location>
</feature>
<evidence type="ECO:0000313" key="2">
    <source>
        <dbReference type="EMBL" id="GIY74121.1"/>
    </source>
</evidence>
<comment type="caution">
    <text evidence="2">The sequence shown here is derived from an EMBL/GenBank/DDBJ whole genome shotgun (WGS) entry which is preliminary data.</text>
</comment>
<organism evidence="2 3">
    <name type="scientific">Caerostris extrusa</name>
    <name type="common">Bark spider</name>
    <name type="synonym">Caerostris bankana</name>
    <dbReference type="NCBI Taxonomy" id="172846"/>
    <lineage>
        <taxon>Eukaryota</taxon>
        <taxon>Metazoa</taxon>
        <taxon>Ecdysozoa</taxon>
        <taxon>Arthropoda</taxon>
        <taxon>Chelicerata</taxon>
        <taxon>Arachnida</taxon>
        <taxon>Araneae</taxon>
        <taxon>Araneomorphae</taxon>
        <taxon>Entelegynae</taxon>
        <taxon>Araneoidea</taxon>
        <taxon>Araneidae</taxon>
        <taxon>Caerostris</taxon>
    </lineage>
</organism>
<keyword evidence="3" id="KW-1185">Reference proteome</keyword>
<evidence type="ECO:0000313" key="3">
    <source>
        <dbReference type="Proteomes" id="UP001054945"/>
    </source>
</evidence>
<feature type="non-terminal residue" evidence="2">
    <location>
        <position position="1"/>
    </location>
</feature>
<dbReference type="AlphaFoldDB" id="A0AAV4VUG6"/>
<name>A0AAV4VUG6_CAEEX</name>
<reference evidence="2 3" key="1">
    <citation type="submission" date="2021-06" db="EMBL/GenBank/DDBJ databases">
        <title>Caerostris extrusa draft genome.</title>
        <authorList>
            <person name="Kono N."/>
            <person name="Arakawa K."/>
        </authorList>
    </citation>
    <scope>NUCLEOTIDE SEQUENCE [LARGE SCALE GENOMIC DNA]</scope>
</reference>
<dbReference type="EMBL" id="BPLR01015170">
    <property type="protein sequence ID" value="GIY74121.1"/>
    <property type="molecule type" value="Genomic_DNA"/>
</dbReference>
<feature type="region of interest" description="Disordered" evidence="1">
    <location>
        <begin position="1"/>
        <end position="28"/>
    </location>
</feature>
<evidence type="ECO:0000256" key="1">
    <source>
        <dbReference type="SAM" id="MobiDB-lite"/>
    </source>
</evidence>
<evidence type="ECO:0008006" key="4">
    <source>
        <dbReference type="Google" id="ProtNLM"/>
    </source>
</evidence>
<accession>A0AAV4VUG6</accession>
<feature type="region of interest" description="Disordered" evidence="1">
    <location>
        <begin position="40"/>
        <end position="61"/>
    </location>
</feature>
<protein>
    <recommendedName>
        <fullName evidence="4">Prolactin receptor</fullName>
    </recommendedName>
</protein>
<feature type="compositionally biased region" description="Basic and acidic residues" evidence="1">
    <location>
        <begin position="40"/>
        <end position="54"/>
    </location>
</feature>
<proteinExistence type="predicted"/>
<dbReference type="Proteomes" id="UP001054945">
    <property type="component" value="Unassembled WGS sequence"/>
</dbReference>